<dbReference type="InterPro" id="IPR002641">
    <property type="entry name" value="PNPLA_dom"/>
</dbReference>
<evidence type="ECO:0000256" key="1">
    <source>
        <dbReference type="ARBA" id="ARBA00022801"/>
    </source>
</evidence>
<dbReference type="InterPro" id="IPR016035">
    <property type="entry name" value="Acyl_Trfase/lysoPLipase"/>
</dbReference>
<evidence type="ECO:0000259" key="5">
    <source>
        <dbReference type="PROSITE" id="PS51635"/>
    </source>
</evidence>
<keyword evidence="3 4" id="KW-0443">Lipid metabolism</keyword>
<proteinExistence type="predicted"/>
<dbReference type="PROSITE" id="PS51635">
    <property type="entry name" value="PNPLA"/>
    <property type="match status" value="1"/>
</dbReference>
<evidence type="ECO:0000256" key="4">
    <source>
        <dbReference type="PROSITE-ProRule" id="PRU01161"/>
    </source>
</evidence>
<feature type="active site" description="Nucleophile" evidence="4">
    <location>
        <position position="44"/>
    </location>
</feature>
<evidence type="ECO:0000313" key="6">
    <source>
        <dbReference type="EMBL" id="GFZ79149.1"/>
    </source>
</evidence>
<evidence type="ECO:0000256" key="2">
    <source>
        <dbReference type="ARBA" id="ARBA00022963"/>
    </source>
</evidence>
<feature type="short sequence motif" description="DGA/G" evidence="4">
    <location>
        <begin position="158"/>
        <end position="160"/>
    </location>
</feature>
<dbReference type="GO" id="GO:0016787">
    <property type="term" value="F:hydrolase activity"/>
    <property type="evidence" value="ECO:0007669"/>
    <property type="project" value="UniProtKB-UniRule"/>
</dbReference>
<sequence length="342" mass="36949">MAKSVIPVSLVLGSGGARGLAHIGVIRALEEAGVFEVRSVSGSSVGALIGAMYAAGKLDEYEEWVRTLTTRDIWGLLDFSFTWSGLFKGDKLMSKMQEMLGDVLIEDLPVAFTAVATDVDRRREVWLDRGSLYEAVRASIAIPGFFTPVVRDNCVLVDGGLLSPLPIAPVQRSGAEKMIVVSLNGQEEAEWLAKDRQDETPAVDIEQLEAGEARLQGFSPDSGAQGKAVPQTAATLPQAEVSNGSTSWFRRMLLEARGQLGFSSEEGEQADSALEIMTKSLDSMQDRIARHQLAAYQPDSLIEISVNSCGMLDFHRGEEMIALGHQQAKKVILEAVNGSVKP</sequence>
<dbReference type="PANTHER" id="PTHR14226">
    <property type="entry name" value="NEUROPATHY TARGET ESTERASE/SWISS CHEESE D.MELANOGASTER"/>
    <property type="match status" value="1"/>
</dbReference>
<reference evidence="6" key="2">
    <citation type="submission" date="2020-09" db="EMBL/GenBank/DDBJ databases">
        <authorList>
            <person name="Sun Q."/>
            <person name="Zhou Y."/>
        </authorList>
    </citation>
    <scope>NUCLEOTIDE SEQUENCE</scope>
    <source>
        <strain evidence="6">CGMCC 1.15425</strain>
    </source>
</reference>
<organism evidence="6 7">
    <name type="scientific">Pseudohongiella nitratireducens</name>
    <dbReference type="NCBI Taxonomy" id="1768907"/>
    <lineage>
        <taxon>Bacteria</taxon>
        <taxon>Pseudomonadati</taxon>
        <taxon>Pseudomonadota</taxon>
        <taxon>Gammaproteobacteria</taxon>
        <taxon>Pseudomonadales</taxon>
        <taxon>Pseudohongiellaceae</taxon>
        <taxon>Pseudohongiella</taxon>
    </lineage>
</organism>
<feature type="active site" description="Proton acceptor" evidence="4">
    <location>
        <position position="158"/>
    </location>
</feature>
<protein>
    <submittedName>
        <fullName evidence="6">Esterase</fullName>
    </submittedName>
</protein>
<reference evidence="6" key="1">
    <citation type="journal article" date="2014" name="Int. J. Syst. Evol. Microbiol.">
        <title>Complete genome sequence of Corynebacterium casei LMG S-19264T (=DSM 44701T), isolated from a smear-ripened cheese.</title>
        <authorList>
            <consortium name="US DOE Joint Genome Institute (JGI-PGF)"/>
            <person name="Walter F."/>
            <person name="Albersmeier A."/>
            <person name="Kalinowski J."/>
            <person name="Ruckert C."/>
        </authorList>
    </citation>
    <scope>NUCLEOTIDE SEQUENCE</scope>
    <source>
        <strain evidence="6">CGMCC 1.15425</strain>
    </source>
</reference>
<dbReference type="AlphaFoldDB" id="A0A916QLH1"/>
<dbReference type="PANTHER" id="PTHR14226:SF76">
    <property type="entry name" value="NTE FAMILY PROTEIN RSSA"/>
    <property type="match status" value="1"/>
</dbReference>
<dbReference type="GO" id="GO:0016042">
    <property type="term" value="P:lipid catabolic process"/>
    <property type="evidence" value="ECO:0007669"/>
    <property type="project" value="UniProtKB-UniRule"/>
</dbReference>
<dbReference type="EMBL" id="BMIY01000009">
    <property type="protein sequence ID" value="GFZ79149.1"/>
    <property type="molecule type" value="Genomic_DNA"/>
</dbReference>
<keyword evidence="1 4" id="KW-0378">Hydrolase</keyword>
<keyword evidence="7" id="KW-1185">Reference proteome</keyword>
<name>A0A916QLH1_9GAMM</name>
<keyword evidence="2 4" id="KW-0442">Lipid degradation</keyword>
<comment type="caution">
    <text evidence="4">Lacks conserved residue(s) required for the propagation of feature annotation.</text>
</comment>
<dbReference type="Proteomes" id="UP000627715">
    <property type="component" value="Unassembled WGS sequence"/>
</dbReference>
<gene>
    <name evidence="6" type="ORF">GCM10011403_22920</name>
</gene>
<accession>A0A916QLH1</accession>
<feature type="domain" description="PNPLA" evidence="5">
    <location>
        <begin position="10"/>
        <end position="171"/>
    </location>
</feature>
<dbReference type="Pfam" id="PF01734">
    <property type="entry name" value="Patatin"/>
    <property type="match status" value="1"/>
</dbReference>
<comment type="caution">
    <text evidence="6">The sequence shown here is derived from an EMBL/GenBank/DDBJ whole genome shotgun (WGS) entry which is preliminary data.</text>
</comment>
<dbReference type="SUPFAM" id="SSF52151">
    <property type="entry name" value="FabD/lysophospholipase-like"/>
    <property type="match status" value="1"/>
</dbReference>
<evidence type="ECO:0000313" key="7">
    <source>
        <dbReference type="Proteomes" id="UP000627715"/>
    </source>
</evidence>
<dbReference type="InterPro" id="IPR050301">
    <property type="entry name" value="NTE"/>
</dbReference>
<dbReference type="Gene3D" id="3.40.1090.10">
    <property type="entry name" value="Cytosolic phospholipase A2 catalytic domain"/>
    <property type="match status" value="2"/>
</dbReference>
<feature type="short sequence motif" description="GXSXG" evidence="4">
    <location>
        <begin position="42"/>
        <end position="46"/>
    </location>
</feature>
<dbReference type="OrthoDB" id="5290098at2"/>
<evidence type="ECO:0000256" key="3">
    <source>
        <dbReference type="ARBA" id="ARBA00023098"/>
    </source>
</evidence>
<dbReference type="RefSeq" id="WP_068810329.1">
    <property type="nucleotide sequence ID" value="NZ_BMIY01000009.1"/>
</dbReference>